<feature type="region of interest" description="Disordered" evidence="2">
    <location>
        <begin position="69"/>
        <end position="136"/>
    </location>
</feature>
<organism evidence="3 4">
    <name type="scientific">Trichophyton soudanense CBS 452.61</name>
    <dbReference type="NCBI Taxonomy" id="1215331"/>
    <lineage>
        <taxon>Eukaryota</taxon>
        <taxon>Fungi</taxon>
        <taxon>Dikarya</taxon>
        <taxon>Ascomycota</taxon>
        <taxon>Pezizomycotina</taxon>
        <taxon>Eurotiomycetes</taxon>
        <taxon>Eurotiomycetidae</taxon>
        <taxon>Onygenales</taxon>
        <taxon>Arthrodermataceae</taxon>
        <taxon>Trichophyton</taxon>
    </lineage>
</organism>
<dbReference type="EMBL" id="KK208806">
    <property type="protein sequence ID" value="EZF75584.1"/>
    <property type="molecule type" value="Genomic_DNA"/>
</dbReference>
<feature type="compositionally biased region" description="Polar residues" evidence="2">
    <location>
        <begin position="307"/>
        <end position="317"/>
    </location>
</feature>
<dbReference type="InterPro" id="IPR043129">
    <property type="entry name" value="ATPase_NBD"/>
</dbReference>
<reference evidence="3 4" key="1">
    <citation type="submission" date="2014-02" db="EMBL/GenBank/DDBJ databases">
        <title>The Genome Sequence of Trichophyton rubrum (morphotype soudanense) CBS 452.61.</title>
        <authorList>
            <consortium name="The Broad Institute Genomics Platform"/>
            <person name="Cuomo C.A."/>
            <person name="White T.C."/>
            <person name="Graser Y."/>
            <person name="Martinez-Rossi N."/>
            <person name="Heitman J."/>
            <person name="Young S.K."/>
            <person name="Zeng Q."/>
            <person name="Gargeya S."/>
            <person name="Abouelleil A."/>
            <person name="Alvarado L."/>
            <person name="Chapman S.B."/>
            <person name="Gainer-Dewar J."/>
            <person name="Goldberg J."/>
            <person name="Griggs A."/>
            <person name="Gujja S."/>
            <person name="Hansen M."/>
            <person name="Howarth C."/>
            <person name="Imamovic A."/>
            <person name="Larimer J."/>
            <person name="Martinez D."/>
            <person name="Murphy C."/>
            <person name="Pearson M.D."/>
            <person name="Persinoti G."/>
            <person name="Poon T."/>
            <person name="Priest M."/>
            <person name="Roberts A.D."/>
            <person name="Saif S."/>
            <person name="Shea T.D."/>
            <person name="Sykes S.N."/>
            <person name="Wortman J."/>
            <person name="Nusbaum C."/>
            <person name="Birren B."/>
        </authorList>
    </citation>
    <scope>NUCLEOTIDE SEQUENCE [LARGE SCALE GENOMIC DNA]</scope>
    <source>
        <strain evidence="3 4">CBS 452.61</strain>
    </source>
</reference>
<dbReference type="SUPFAM" id="SSF53067">
    <property type="entry name" value="Actin-like ATPase domain"/>
    <property type="match status" value="2"/>
</dbReference>
<evidence type="ECO:0000313" key="3">
    <source>
        <dbReference type="EMBL" id="EZF75584.1"/>
    </source>
</evidence>
<evidence type="ECO:0000256" key="2">
    <source>
        <dbReference type="SAM" id="MobiDB-lite"/>
    </source>
</evidence>
<keyword evidence="4" id="KW-1185">Reference proteome</keyword>
<feature type="region of interest" description="Disordered" evidence="2">
    <location>
        <begin position="604"/>
        <end position="638"/>
    </location>
</feature>
<sequence>MPQFSSDNILLISPGSQVTLAQLGLPESFTPARFRFPTRMFPAEKKGEWEPHRIRARVVKARKVVSPKPVALATEPSVPASDEGAATASGSTAEDSSKQDVEMKDVADDKVKETPATDENGEKPAEAAEETEEMTVYEEDTLSDEGAVYALHNGAVVDWSCFFALLTHIYNTLSPPFHTPMIIIAQPVWTAADRERLTQFVFEKFKTPAFCLMDSALAVCYAYNTPNATVVDVGHGKADVTAVTDFIVSEHGRGIALEGCGGQALTDRLLELLGPKGFTREMCEKLKKNPICEILPPGTSLPKDNGSDSANQESIKQASAPGMGPDMPRGLGNGEKEDDDGVLDVASIVSRGNASEFIAKREKEKAEKAASRKGQAAESAAARQARLPNSKKARAIFHYEGLAEPQAGANDQTQPTKQKKEIEVGVERLMAATPLESGADERCGYSILETLAAQIHHTILSVPDASTRSSLWDSLIILGNGSKVKGFPQALLSTITQKYVLSPSSGTIFTSEIPSTFSTPLATGANTPAQPQNPGPYLHPAAHGVNPLLVAATHSNTPATPNNLNSNAALSADPNMLAHHKSTGHSQTPTGIKLLKPPEYFPEWKEQGSSSAATAVPGTNPPASTDASNANAASGVASGSNNVGMEEATFLGAQVAAKVIFIVDQGASKGYLSRVEYNDAGPTAIHKYCL</sequence>
<dbReference type="PANTHER" id="PTHR11937">
    <property type="entry name" value="ACTIN"/>
    <property type="match status" value="1"/>
</dbReference>
<name>A0A022XYK3_TRISD</name>
<gene>
    <name evidence="3" type="ORF">H105_02779</name>
</gene>
<proteinExistence type="inferred from homology"/>
<dbReference type="InterPro" id="IPR004000">
    <property type="entry name" value="Actin"/>
</dbReference>
<dbReference type="SMART" id="SM00268">
    <property type="entry name" value="ACTIN"/>
    <property type="match status" value="1"/>
</dbReference>
<feature type="compositionally biased region" description="Low complexity" evidence="2">
    <location>
        <begin position="621"/>
        <end position="638"/>
    </location>
</feature>
<dbReference type="Proteomes" id="UP000023623">
    <property type="component" value="Unassembled WGS sequence"/>
</dbReference>
<dbReference type="Gene3D" id="3.90.640.60">
    <property type="match status" value="1"/>
</dbReference>
<dbReference type="OrthoDB" id="74201at2759"/>
<accession>A0A022XYK3</accession>
<dbReference type="Gene3D" id="3.30.420.40">
    <property type="match status" value="3"/>
</dbReference>
<feature type="region of interest" description="Disordered" evidence="2">
    <location>
        <begin position="294"/>
        <end position="339"/>
    </location>
</feature>
<feature type="compositionally biased region" description="Basic and acidic residues" evidence="2">
    <location>
        <begin position="95"/>
        <end position="126"/>
    </location>
</feature>
<feature type="compositionally biased region" description="Basic and acidic residues" evidence="2">
    <location>
        <begin position="359"/>
        <end position="370"/>
    </location>
</feature>
<feature type="compositionally biased region" description="Acidic residues" evidence="2">
    <location>
        <begin position="127"/>
        <end position="136"/>
    </location>
</feature>
<evidence type="ECO:0000256" key="1">
    <source>
        <dbReference type="RuleBase" id="RU000487"/>
    </source>
</evidence>
<dbReference type="Pfam" id="PF00022">
    <property type="entry name" value="Actin"/>
    <property type="match status" value="1"/>
</dbReference>
<feature type="compositionally biased region" description="Low complexity" evidence="2">
    <location>
        <begin position="372"/>
        <end position="386"/>
    </location>
</feature>
<evidence type="ECO:0000313" key="4">
    <source>
        <dbReference type="Proteomes" id="UP000023623"/>
    </source>
</evidence>
<dbReference type="AlphaFoldDB" id="A0A022XYK3"/>
<evidence type="ECO:0008006" key="5">
    <source>
        <dbReference type="Google" id="ProtNLM"/>
    </source>
</evidence>
<protein>
    <recommendedName>
        <fullName evidence="5">Chromatin remodeling complex subunit</fullName>
    </recommendedName>
</protein>
<comment type="similarity">
    <text evidence="1">Belongs to the actin family.</text>
</comment>
<feature type="region of interest" description="Disordered" evidence="2">
    <location>
        <begin position="359"/>
        <end position="388"/>
    </location>
</feature>
<dbReference type="HOGENOM" id="CLU_015497_0_0_1"/>